<evidence type="ECO:0000259" key="2">
    <source>
        <dbReference type="Pfam" id="PF00496"/>
    </source>
</evidence>
<dbReference type="PANTHER" id="PTHR30290:SF16">
    <property type="entry name" value="OLIGOPEPTIDE ABC TRANSPORTER, PERIPLASMIC OLIGOPEPTIDE-BINDING PROTEIN"/>
    <property type="match status" value="1"/>
</dbReference>
<dbReference type="InterPro" id="IPR000914">
    <property type="entry name" value="SBP_5_dom"/>
</dbReference>
<dbReference type="Gene3D" id="3.10.105.10">
    <property type="entry name" value="Dipeptide-binding Protein, Domain 3"/>
    <property type="match status" value="1"/>
</dbReference>
<evidence type="ECO:0000256" key="1">
    <source>
        <dbReference type="SAM" id="SignalP"/>
    </source>
</evidence>
<reference evidence="4" key="1">
    <citation type="journal article" date="2019" name="Int. J. Syst. Evol. Microbiol.">
        <title>The Global Catalogue of Microorganisms (GCM) 10K type strain sequencing project: providing services to taxonomists for standard genome sequencing and annotation.</title>
        <authorList>
            <consortium name="The Broad Institute Genomics Platform"/>
            <consortium name="The Broad Institute Genome Sequencing Center for Infectious Disease"/>
            <person name="Wu L."/>
            <person name="Ma J."/>
        </authorList>
    </citation>
    <scope>NUCLEOTIDE SEQUENCE [LARGE SCALE GENOMIC DNA]</scope>
    <source>
        <strain evidence="4">CGMCC 1.16306</strain>
    </source>
</reference>
<dbReference type="RefSeq" id="WP_376846294.1">
    <property type="nucleotide sequence ID" value="NZ_JBHSFW010000006.1"/>
</dbReference>
<dbReference type="Pfam" id="PF00496">
    <property type="entry name" value="SBP_bac_5"/>
    <property type="match status" value="1"/>
</dbReference>
<name>A0ABV9GPN0_9BACL</name>
<dbReference type="EMBL" id="JBHSFW010000006">
    <property type="protein sequence ID" value="MFC4619197.1"/>
    <property type="molecule type" value="Genomic_DNA"/>
</dbReference>
<keyword evidence="1" id="KW-0732">Signal</keyword>
<dbReference type="PROSITE" id="PS51257">
    <property type="entry name" value="PROKAR_LIPOPROTEIN"/>
    <property type="match status" value="1"/>
</dbReference>
<keyword evidence="4" id="KW-1185">Reference proteome</keyword>
<sequence length="610" mass="67758">MKVLKRLLVFSMLLLLVFGISACQSSGSKKTAAGSKGKKANYTTIYENHPITAGAPKNPFNENGNAFLSFDVMQLAWSANSPTDLNKFYPGLAEKWQISDDGAKVTVELQPNAKWSDGTPVTADDVKTSMAISFTQGNAQAFFLGSVKVLSTKKIEFDQVPGQKYNLFFHNLMQQTIVPKSVYGKLLPENIWDTIDQSQYNGDDSSKKDLAKKAQDSLTALGKKITQFAPDKDISAGPFVLKSLNPGEAYLVKNKYFYAADKVKVESVTFRNYTGNQQIWNYTISGQLDSTPFTSMPQNILDKILKNKGNKKVIAPSHVAASIAFNESVYPYNMLDVRKALHYVIDRDAVQKVAEPVVGTPSKYTDGMMDVVTEKMLDPSALQQMNTYDNDPKKAADLLTKAGFKKENGKWIMPNGKPWTATIYTVNGFSDWIQAAKVISTQMTSFGIDTKPKIISSYSQYLEDLAKQKYALAFWLDALGPSMYSTFGRIYGTPDGYNVVGGKLVYYSPKDKEKGNWIGLPKEISLPNGEKVNPGELTYQLNELGLDEQKPVVQKLALATNANVPVIELWNYINVKFVNDTRFTDFPVDDQGLMSNMDGVWMAMGYVHPK</sequence>
<comment type="caution">
    <text evidence="3">The sequence shown here is derived from an EMBL/GenBank/DDBJ whole genome shotgun (WGS) entry which is preliminary data.</text>
</comment>
<feature type="signal peptide" evidence="1">
    <location>
        <begin position="1"/>
        <end position="22"/>
    </location>
</feature>
<proteinExistence type="predicted"/>
<dbReference type="PANTHER" id="PTHR30290">
    <property type="entry name" value="PERIPLASMIC BINDING COMPONENT OF ABC TRANSPORTER"/>
    <property type="match status" value="1"/>
</dbReference>
<accession>A0ABV9GPN0</accession>
<dbReference type="Gene3D" id="3.40.190.10">
    <property type="entry name" value="Periplasmic binding protein-like II"/>
    <property type="match status" value="1"/>
</dbReference>
<protein>
    <submittedName>
        <fullName evidence="3">ABC transporter substrate-binding protein</fullName>
    </submittedName>
</protein>
<gene>
    <name evidence="3" type="ORF">ACFO4N_10775</name>
</gene>
<evidence type="ECO:0000313" key="3">
    <source>
        <dbReference type="EMBL" id="MFC4619197.1"/>
    </source>
</evidence>
<dbReference type="InterPro" id="IPR039424">
    <property type="entry name" value="SBP_5"/>
</dbReference>
<dbReference type="Proteomes" id="UP001596022">
    <property type="component" value="Unassembled WGS sequence"/>
</dbReference>
<feature type="chain" id="PRO_5046949813" evidence="1">
    <location>
        <begin position="23"/>
        <end position="610"/>
    </location>
</feature>
<dbReference type="SUPFAM" id="SSF53850">
    <property type="entry name" value="Periplasmic binding protein-like II"/>
    <property type="match status" value="1"/>
</dbReference>
<evidence type="ECO:0000313" key="4">
    <source>
        <dbReference type="Proteomes" id="UP001596022"/>
    </source>
</evidence>
<organism evidence="3 4">
    <name type="scientific">Camelliibacillus cellulosilyticus</name>
    <dbReference type="NCBI Taxonomy" id="2174486"/>
    <lineage>
        <taxon>Bacteria</taxon>
        <taxon>Bacillati</taxon>
        <taxon>Bacillota</taxon>
        <taxon>Bacilli</taxon>
        <taxon>Bacillales</taxon>
        <taxon>Sporolactobacillaceae</taxon>
        <taxon>Camelliibacillus</taxon>
    </lineage>
</organism>
<feature type="domain" description="Solute-binding protein family 5" evidence="2">
    <location>
        <begin position="87"/>
        <end position="477"/>
    </location>
</feature>